<evidence type="ECO:0000259" key="6">
    <source>
        <dbReference type="PROSITE" id="PS50865"/>
    </source>
</evidence>
<evidence type="ECO:0000256" key="3">
    <source>
        <dbReference type="ARBA" id="ARBA00022833"/>
    </source>
</evidence>
<dbReference type="PROSITE" id="PS50865">
    <property type="entry name" value="ZF_MYND_2"/>
    <property type="match status" value="1"/>
</dbReference>
<gene>
    <name evidence="7" type="ORF">FB45DRAFT_1007366</name>
</gene>
<evidence type="ECO:0000313" key="8">
    <source>
        <dbReference type="Proteomes" id="UP001221142"/>
    </source>
</evidence>
<sequence>MRSLSGRLARTSLDLDSDPEATTELVELERVPSRALLILYRLLLTGTTMLDALTTRTRGRQPKDKVFVKLLFSAGLSPNTDRLTQEVTRALCIPDCDTSRGLKKCHESFETIRATLDKVFAQTQEEPAPGPLVACDHLAGAILLIYARMAQDNILCRRLVFDTPFLDKVVALLSSPVVRQGMVMILSKLCHQRDSEVLRAVARFTSTLLDYAEPHMARLPFVERTVCVLSHATTSIYREPVPDPEVIAALPRAIQFMLSVVRLPGSTSLSFDHLIMFCHETAPRCPAPLLANPDCLDLLVACARCPDICTRICSERALIGAFIAPHLDKQRQIEPTREETRTLLQDYYRENEPFVLKLLDGEAKLSALAKEYKANPDCSHSGLGQELASLVLHHEETIRIWIGCRVEGAEDVREMLRGCEKAVRIAADETNGLDVTSDILRISLLASEGDRYEASHYALEALKRHPSVPFFYFILASCGCGIGDDVVTRVLYAEKGLQCDDGMTEYLQLALLYIHLYYAHLLVSQMADGFPADFRLKEVNVLMETASANAHTWSRIAPVDHFQRPLLTTVGILIDLLRDGHTWTDEIFQASRLRFCSPWRKLMNFQETRTFYTQVCDTARCTRTGFNPMEHTFALDKILDRMSIAWDTWGSTVSCQPPKPYTTAAESDHSEVDIVAWFEKLNTGTCFSRMFELQGIDPGVKRFGDANLHTCSYCNNGNAALKKCAGCQQTRYCNNVCQKNHWRSHREACKASRIDKEDQKTEGGVEGQGDSGR</sequence>
<dbReference type="EMBL" id="JARKIF010000019">
    <property type="protein sequence ID" value="KAJ7618605.1"/>
    <property type="molecule type" value="Genomic_DNA"/>
</dbReference>
<organism evidence="7 8">
    <name type="scientific">Roridomyces roridus</name>
    <dbReference type="NCBI Taxonomy" id="1738132"/>
    <lineage>
        <taxon>Eukaryota</taxon>
        <taxon>Fungi</taxon>
        <taxon>Dikarya</taxon>
        <taxon>Basidiomycota</taxon>
        <taxon>Agaricomycotina</taxon>
        <taxon>Agaricomycetes</taxon>
        <taxon>Agaricomycetidae</taxon>
        <taxon>Agaricales</taxon>
        <taxon>Marasmiineae</taxon>
        <taxon>Mycenaceae</taxon>
        <taxon>Roridomyces</taxon>
    </lineage>
</organism>
<dbReference type="Proteomes" id="UP001221142">
    <property type="component" value="Unassembled WGS sequence"/>
</dbReference>
<protein>
    <recommendedName>
        <fullName evidence="6">MYND-type domain-containing protein</fullName>
    </recommendedName>
</protein>
<feature type="domain" description="MYND-type" evidence="6">
    <location>
        <begin position="711"/>
        <end position="749"/>
    </location>
</feature>
<dbReference type="AlphaFoldDB" id="A0AAD7FH93"/>
<keyword evidence="3" id="KW-0862">Zinc</keyword>
<dbReference type="GO" id="GO:0008270">
    <property type="term" value="F:zinc ion binding"/>
    <property type="evidence" value="ECO:0007669"/>
    <property type="project" value="UniProtKB-KW"/>
</dbReference>
<reference evidence="7" key="1">
    <citation type="submission" date="2023-03" db="EMBL/GenBank/DDBJ databases">
        <title>Massive genome expansion in bonnet fungi (Mycena s.s.) driven by repeated elements and novel gene families across ecological guilds.</title>
        <authorList>
            <consortium name="Lawrence Berkeley National Laboratory"/>
            <person name="Harder C.B."/>
            <person name="Miyauchi S."/>
            <person name="Viragh M."/>
            <person name="Kuo A."/>
            <person name="Thoen E."/>
            <person name="Andreopoulos B."/>
            <person name="Lu D."/>
            <person name="Skrede I."/>
            <person name="Drula E."/>
            <person name="Henrissat B."/>
            <person name="Morin E."/>
            <person name="Kohler A."/>
            <person name="Barry K."/>
            <person name="LaButti K."/>
            <person name="Morin E."/>
            <person name="Salamov A."/>
            <person name="Lipzen A."/>
            <person name="Mereny Z."/>
            <person name="Hegedus B."/>
            <person name="Baldrian P."/>
            <person name="Stursova M."/>
            <person name="Weitz H."/>
            <person name="Taylor A."/>
            <person name="Grigoriev I.V."/>
            <person name="Nagy L.G."/>
            <person name="Martin F."/>
            <person name="Kauserud H."/>
        </authorList>
    </citation>
    <scope>NUCLEOTIDE SEQUENCE</scope>
    <source>
        <strain evidence="7">9284</strain>
    </source>
</reference>
<accession>A0AAD7FH93</accession>
<dbReference type="Gene3D" id="6.10.140.2220">
    <property type="match status" value="1"/>
</dbReference>
<evidence type="ECO:0000256" key="1">
    <source>
        <dbReference type="ARBA" id="ARBA00022723"/>
    </source>
</evidence>
<keyword evidence="8" id="KW-1185">Reference proteome</keyword>
<feature type="compositionally biased region" description="Basic and acidic residues" evidence="5">
    <location>
        <begin position="753"/>
        <end position="763"/>
    </location>
</feature>
<keyword evidence="1" id="KW-0479">Metal-binding</keyword>
<evidence type="ECO:0000313" key="7">
    <source>
        <dbReference type="EMBL" id="KAJ7618605.1"/>
    </source>
</evidence>
<evidence type="ECO:0000256" key="5">
    <source>
        <dbReference type="SAM" id="MobiDB-lite"/>
    </source>
</evidence>
<comment type="caution">
    <text evidence="7">The sequence shown here is derived from an EMBL/GenBank/DDBJ whole genome shotgun (WGS) entry which is preliminary data.</text>
</comment>
<name>A0AAD7FH93_9AGAR</name>
<dbReference type="SUPFAM" id="SSF144232">
    <property type="entry name" value="HIT/MYND zinc finger-like"/>
    <property type="match status" value="1"/>
</dbReference>
<keyword evidence="2 4" id="KW-0863">Zinc-finger</keyword>
<evidence type="ECO:0000256" key="2">
    <source>
        <dbReference type="ARBA" id="ARBA00022771"/>
    </source>
</evidence>
<dbReference type="Pfam" id="PF01753">
    <property type="entry name" value="zf-MYND"/>
    <property type="match status" value="1"/>
</dbReference>
<evidence type="ECO:0000256" key="4">
    <source>
        <dbReference type="PROSITE-ProRule" id="PRU00134"/>
    </source>
</evidence>
<feature type="region of interest" description="Disordered" evidence="5">
    <location>
        <begin position="753"/>
        <end position="773"/>
    </location>
</feature>
<proteinExistence type="predicted"/>
<feature type="compositionally biased region" description="Gly residues" evidence="5">
    <location>
        <begin position="764"/>
        <end position="773"/>
    </location>
</feature>
<dbReference type="InterPro" id="IPR002893">
    <property type="entry name" value="Znf_MYND"/>
</dbReference>